<dbReference type="EMBL" id="AGNK02002080">
    <property type="status" value="NOT_ANNOTATED_CDS"/>
    <property type="molecule type" value="Genomic_DNA"/>
</dbReference>
<dbReference type="Gramene" id="KQL16881">
    <property type="protein sequence ID" value="KQL16881"/>
    <property type="gene ID" value="SETIT_023846mg"/>
</dbReference>
<dbReference type="InParanoid" id="K3ZBC5"/>
<dbReference type="HOGENOM" id="CLU_2594334_0_0_1"/>
<evidence type="ECO:0000313" key="1">
    <source>
        <dbReference type="EnsemblPlants" id="KQL16881"/>
    </source>
</evidence>
<accession>K3ZBC5</accession>
<protein>
    <submittedName>
        <fullName evidence="1">Uncharacterized protein</fullName>
    </submittedName>
</protein>
<dbReference type="Proteomes" id="UP000004995">
    <property type="component" value="Unassembled WGS sequence"/>
</dbReference>
<dbReference type="AlphaFoldDB" id="K3ZBC5"/>
<organism evidence="1 2">
    <name type="scientific">Setaria italica</name>
    <name type="common">Foxtail millet</name>
    <name type="synonym">Panicum italicum</name>
    <dbReference type="NCBI Taxonomy" id="4555"/>
    <lineage>
        <taxon>Eukaryota</taxon>
        <taxon>Viridiplantae</taxon>
        <taxon>Streptophyta</taxon>
        <taxon>Embryophyta</taxon>
        <taxon>Tracheophyta</taxon>
        <taxon>Spermatophyta</taxon>
        <taxon>Magnoliopsida</taxon>
        <taxon>Liliopsida</taxon>
        <taxon>Poales</taxon>
        <taxon>Poaceae</taxon>
        <taxon>PACMAD clade</taxon>
        <taxon>Panicoideae</taxon>
        <taxon>Panicodae</taxon>
        <taxon>Paniceae</taxon>
        <taxon>Cenchrinae</taxon>
        <taxon>Setaria</taxon>
    </lineage>
</organism>
<dbReference type="EnsemblPlants" id="KQL16881">
    <property type="protein sequence ID" value="KQL16881"/>
    <property type="gene ID" value="SETIT_023846mg"/>
</dbReference>
<evidence type="ECO:0000313" key="2">
    <source>
        <dbReference type="Proteomes" id="UP000004995"/>
    </source>
</evidence>
<reference evidence="1" key="2">
    <citation type="submission" date="2018-08" db="UniProtKB">
        <authorList>
            <consortium name="EnsemblPlants"/>
        </authorList>
    </citation>
    <scope>IDENTIFICATION</scope>
    <source>
        <strain evidence="1">Yugu1</strain>
    </source>
</reference>
<keyword evidence="2" id="KW-1185">Reference proteome</keyword>
<proteinExistence type="predicted"/>
<name>K3ZBC5_SETIT</name>
<sequence length="80" mass="8699">MLQDLHGNGMHGGIQTEHQIPPYVFQRECWQQISNVMIAPGPMLSASEEADVAGAATVWAMCCIRFIPHQCSSLDASTPS</sequence>
<reference evidence="2" key="1">
    <citation type="journal article" date="2012" name="Nat. Biotechnol.">
        <title>Reference genome sequence of the model plant Setaria.</title>
        <authorList>
            <person name="Bennetzen J.L."/>
            <person name="Schmutz J."/>
            <person name="Wang H."/>
            <person name="Percifield R."/>
            <person name="Hawkins J."/>
            <person name="Pontaroli A.C."/>
            <person name="Estep M."/>
            <person name="Feng L."/>
            <person name="Vaughn J.N."/>
            <person name="Grimwood J."/>
            <person name="Jenkins J."/>
            <person name="Barry K."/>
            <person name="Lindquist E."/>
            <person name="Hellsten U."/>
            <person name="Deshpande S."/>
            <person name="Wang X."/>
            <person name="Wu X."/>
            <person name="Mitros T."/>
            <person name="Triplett J."/>
            <person name="Yang X."/>
            <person name="Ye C.Y."/>
            <person name="Mauro-Herrera M."/>
            <person name="Wang L."/>
            <person name="Li P."/>
            <person name="Sharma M."/>
            <person name="Sharma R."/>
            <person name="Ronald P.C."/>
            <person name="Panaud O."/>
            <person name="Kellogg E.A."/>
            <person name="Brutnell T.P."/>
            <person name="Doust A.N."/>
            <person name="Tuskan G.A."/>
            <person name="Rokhsar D."/>
            <person name="Devos K.M."/>
        </authorList>
    </citation>
    <scope>NUCLEOTIDE SEQUENCE [LARGE SCALE GENOMIC DNA]</scope>
    <source>
        <strain evidence="2">cv. Yugu1</strain>
    </source>
</reference>